<name>A0A6J7JPY1_9ZZZZ</name>
<comment type="similarity">
    <text evidence="1">Belongs to the glycerate kinase type-1 family.</text>
</comment>
<dbReference type="GO" id="GO:0031388">
    <property type="term" value="P:organic acid phosphorylation"/>
    <property type="evidence" value="ECO:0007669"/>
    <property type="project" value="InterPro"/>
</dbReference>
<dbReference type="InterPro" id="IPR004381">
    <property type="entry name" value="Glycerate_kinase"/>
</dbReference>
<organism evidence="4">
    <name type="scientific">freshwater metagenome</name>
    <dbReference type="NCBI Taxonomy" id="449393"/>
    <lineage>
        <taxon>unclassified sequences</taxon>
        <taxon>metagenomes</taxon>
        <taxon>ecological metagenomes</taxon>
    </lineage>
</organism>
<evidence type="ECO:0000256" key="1">
    <source>
        <dbReference type="ARBA" id="ARBA00006284"/>
    </source>
</evidence>
<evidence type="ECO:0000256" key="2">
    <source>
        <dbReference type="ARBA" id="ARBA00022679"/>
    </source>
</evidence>
<dbReference type="Gene3D" id="3.90.1510.10">
    <property type="entry name" value="Glycerate kinase, domain 2"/>
    <property type="match status" value="1"/>
</dbReference>
<dbReference type="InterPro" id="IPR018197">
    <property type="entry name" value="Glycerate_kinase_RE-like"/>
</dbReference>
<dbReference type="PANTHER" id="PTHR21599:SF0">
    <property type="entry name" value="GLYCERATE KINASE"/>
    <property type="match status" value="1"/>
</dbReference>
<dbReference type="Pfam" id="PF02595">
    <property type="entry name" value="Gly_kinase"/>
    <property type="match status" value="1"/>
</dbReference>
<reference evidence="4" key="1">
    <citation type="submission" date="2020-05" db="EMBL/GenBank/DDBJ databases">
        <authorList>
            <person name="Chiriac C."/>
            <person name="Salcher M."/>
            <person name="Ghai R."/>
            <person name="Kavagutti S V."/>
        </authorList>
    </citation>
    <scope>NUCLEOTIDE SEQUENCE</scope>
</reference>
<gene>
    <name evidence="4" type="ORF">UFOPK3772_01175</name>
</gene>
<dbReference type="Gene3D" id="3.40.50.10350">
    <property type="entry name" value="Glycerate kinase, domain 1"/>
    <property type="match status" value="1"/>
</dbReference>
<dbReference type="PIRSF" id="PIRSF006078">
    <property type="entry name" value="GlxK"/>
    <property type="match status" value="1"/>
</dbReference>
<evidence type="ECO:0000256" key="3">
    <source>
        <dbReference type="ARBA" id="ARBA00022777"/>
    </source>
</evidence>
<dbReference type="EMBL" id="CAFBNE010000029">
    <property type="protein sequence ID" value="CAB4945023.1"/>
    <property type="molecule type" value="Genomic_DNA"/>
</dbReference>
<evidence type="ECO:0000313" key="4">
    <source>
        <dbReference type="EMBL" id="CAB4945023.1"/>
    </source>
</evidence>
<sequence>MSRVLVAPDKFKATLSADEVVSAIALELTSAGHLVDGLALADGGDGTIDVVLEHGFQAREIPARDGLGRPRTGVIAWRGDETIIEMAQVCGLATVVDLAPDPWRASSLGLGLAARAARDAGASSVTLALGGSASVDGGVGLLEGLGFAVVDRRGRQVTPDLAGLVRASAIEPREVGGSWRVLVDVSNPLVGPQGAVRVFGPQKGLQPRDLSRVSAAMCRWAGLLERAFALDVSSTRGGGAAGGVAAAACAALGARIESGADYVAGLTGLRDRVRAADVVVTGEGAFDHQTFGGKAPGLVIDIARELGRPVFVVAGVSGLTEGEWRSRGISGVITCSELAGSSESARREPGRWLAAAAADLAVRLGPAVGAGD</sequence>
<dbReference type="InterPro" id="IPR036129">
    <property type="entry name" value="Glycerate_kinase_sf"/>
</dbReference>
<protein>
    <submittedName>
        <fullName evidence="4">Unannotated protein</fullName>
    </submittedName>
</protein>
<dbReference type="GO" id="GO:0008887">
    <property type="term" value="F:glycerate kinase activity"/>
    <property type="evidence" value="ECO:0007669"/>
    <property type="project" value="InterPro"/>
</dbReference>
<dbReference type="InterPro" id="IPR018193">
    <property type="entry name" value="Glyc_kinase_flavodox-like_fold"/>
</dbReference>
<dbReference type="AlphaFoldDB" id="A0A6J7JPY1"/>
<keyword evidence="2" id="KW-0808">Transferase</keyword>
<proteinExistence type="inferred from homology"/>
<keyword evidence="3" id="KW-0418">Kinase</keyword>
<dbReference type="PANTHER" id="PTHR21599">
    <property type="entry name" value="GLYCERATE KINASE"/>
    <property type="match status" value="1"/>
</dbReference>
<accession>A0A6J7JPY1</accession>
<dbReference type="NCBIfam" id="TIGR00045">
    <property type="entry name" value="glycerate kinase"/>
    <property type="match status" value="1"/>
</dbReference>
<dbReference type="SUPFAM" id="SSF110738">
    <property type="entry name" value="Glycerate kinase I"/>
    <property type="match status" value="1"/>
</dbReference>